<keyword evidence="2" id="KW-1185">Reference proteome</keyword>
<name>A0ACB6ZTB6_THEGA</name>
<reference evidence="1" key="2">
    <citation type="journal article" date="2020" name="Nat. Commun.">
        <title>Large-scale genome sequencing of mycorrhizal fungi provides insights into the early evolution of symbiotic traits.</title>
        <authorList>
            <person name="Miyauchi S."/>
            <person name="Kiss E."/>
            <person name="Kuo A."/>
            <person name="Drula E."/>
            <person name="Kohler A."/>
            <person name="Sanchez-Garcia M."/>
            <person name="Morin E."/>
            <person name="Andreopoulos B."/>
            <person name="Barry K.W."/>
            <person name="Bonito G."/>
            <person name="Buee M."/>
            <person name="Carver A."/>
            <person name="Chen C."/>
            <person name="Cichocki N."/>
            <person name="Clum A."/>
            <person name="Culley D."/>
            <person name="Crous P.W."/>
            <person name="Fauchery L."/>
            <person name="Girlanda M."/>
            <person name="Hayes R.D."/>
            <person name="Keri Z."/>
            <person name="LaButti K."/>
            <person name="Lipzen A."/>
            <person name="Lombard V."/>
            <person name="Magnuson J."/>
            <person name="Maillard F."/>
            <person name="Murat C."/>
            <person name="Nolan M."/>
            <person name="Ohm R.A."/>
            <person name="Pangilinan J."/>
            <person name="Pereira M.F."/>
            <person name="Perotto S."/>
            <person name="Peter M."/>
            <person name="Pfister S."/>
            <person name="Riley R."/>
            <person name="Sitrit Y."/>
            <person name="Stielow J.B."/>
            <person name="Szollosi G."/>
            <person name="Zifcakova L."/>
            <person name="Stursova M."/>
            <person name="Spatafora J.W."/>
            <person name="Tedersoo L."/>
            <person name="Vaario L.M."/>
            <person name="Yamada A."/>
            <person name="Yan M."/>
            <person name="Wang P."/>
            <person name="Xu J."/>
            <person name="Bruns T."/>
            <person name="Baldrian P."/>
            <person name="Vilgalys R."/>
            <person name="Dunand C."/>
            <person name="Henrissat B."/>
            <person name="Grigoriev I.V."/>
            <person name="Hibbett D."/>
            <person name="Nagy L.G."/>
            <person name="Martin F.M."/>
        </authorList>
    </citation>
    <scope>NUCLEOTIDE SEQUENCE</scope>
    <source>
        <strain evidence="1">P2</strain>
    </source>
</reference>
<comment type="caution">
    <text evidence="1">The sequence shown here is derived from an EMBL/GenBank/DDBJ whole genome shotgun (WGS) entry which is preliminary data.</text>
</comment>
<organism evidence="1 2">
    <name type="scientific">Thelephora ganbajun</name>
    <name type="common">Ganba fungus</name>
    <dbReference type="NCBI Taxonomy" id="370292"/>
    <lineage>
        <taxon>Eukaryota</taxon>
        <taxon>Fungi</taxon>
        <taxon>Dikarya</taxon>
        <taxon>Basidiomycota</taxon>
        <taxon>Agaricomycotina</taxon>
        <taxon>Agaricomycetes</taxon>
        <taxon>Thelephorales</taxon>
        <taxon>Thelephoraceae</taxon>
        <taxon>Thelephora</taxon>
    </lineage>
</organism>
<evidence type="ECO:0000313" key="1">
    <source>
        <dbReference type="EMBL" id="KAF9653090.1"/>
    </source>
</evidence>
<reference evidence="1" key="1">
    <citation type="submission" date="2019-10" db="EMBL/GenBank/DDBJ databases">
        <authorList>
            <consortium name="DOE Joint Genome Institute"/>
            <person name="Kuo A."/>
            <person name="Miyauchi S."/>
            <person name="Kiss E."/>
            <person name="Drula E."/>
            <person name="Kohler A."/>
            <person name="Sanchez-Garcia M."/>
            <person name="Andreopoulos B."/>
            <person name="Barry K.W."/>
            <person name="Bonito G."/>
            <person name="Buee M."/>
            <person name="Carver A."/>
            <person name="Chen C."/>
            <person name="Cichocki N."/>
            <person name="Clum A."/>
            <person name="Culley D."/>
            <person name="Crous P.W."/>
            <person name="Fauchery L."/>
            <person name="Girlanda M."/>
            <person name="Hayes R."/>
            <person name="Keri Z."/>
            <person name="Labutti K."/>
            <person name="Lipzen A."/>
            <person name="Lombard V."/>
            <person name="Magnuson J."/>
            <person name="Maillard F."/>
            <person name="Morin E."/>
            <person name="Murat C."/>
            <person name="Nolan M."/>
            <person name="Ohm R."/>
            <person name="Pangilinan J."/>
            <person name="Pereira M."/>
            <person name="Perotto S."/>
            <person name="Peter M."/>
            <person name="Riley R."/>
            <person name="Sitrit Y."/>
            <person name="Stielow B."/>
            <person name="Szollosi G."/>
            <person name="Zifcakova L."/>
            <person name="Stursova M."/>
            <person name="Spatafora J.W."/>
            <person name="Tedersoo L."/>
            <person name="Vaario L.-M."/>
            <person name="Yamada A."/>
            <person name="Yan M."/>
            <person name="Wang P."/>
            <person name="Xu J."/>
            <person name="Bruns T."/>
            <person name="Baldrian P."/>
            <person name="Vilgalys R."/>
            <person name="Henrissat B."/>
            <person name="Grigoriev I.V."/>
            <person name="Hibbett D."/>
            <person name="Nagy L.G."/>
            <person name="Martin F.M."/>
        </authorList>
    </citation>
    <scope>NUCLEOTIDE SEQUENCE</scope>
    <source>
        <strain evidence="1">P2</strain>
    </source>
</reference>
<accession>A0ACB6ZTB6</accession>
<protein>
    <submittedName>
        <fullName evidence="1">FAD/NAD-P-binding domain-containing protein</fullName>
    </submittedName>
</protein>
<dbReference type="EMBL" id="MU117965">
    <property type="protein sequence ID" value="KAF9653090.1"/>
    <property type="molecule type" value="Genomic_DNA"/>
</dbReference>
<gene>
    <name evidence="1" type="ORF">BDM02DRAFT_3177778</name>
</gene>
<proteinExistence type="predicted"/>
<evidence type="ECO:0000313" key="2">
    <source>
        <dbReference type="Proteomes" id="UP000886501"/>
    </source>
</evidence>
<dbReference type="Proteomes" id="UP000886501">
    <property type="component" value="Unassembled WGS sequence"/>
</dbReference>
<sequence length="450" mass="49103">MLSIRSIATRAIQTANSASLRSVGYATLSEEKHKYKVVVIGAGTGGLVAANQVYNRFKAAGKPLNPGDIAIIDPAEYHYYQPGWTLVASGLANKSKTRQPLSSLIPSHLSYIVDSVKSFEPKSSSITTSVGRRISYDNLVVAAGLQINWNAVQGLTKALADPNSGVSSAYSYDTADKVWSDVQALRSGRAIFTQPAGIIKCAGAPQKVMWMAWSTWENILKSGSNIKTEFYTGMPTMFAVPKYSRALDELRIKRGIEASFGHNLVSVDSTAKKATFKKGDGSVVEEEYTLLHAVPPMGPLDVIKGSSLADEAGWVNVDKNTLRHVEYGNVWSLGDSSNLPTSKTAAAITAQAPVLAENLFRVTDTGSIGKAGYDGYTSCPLLTGHGELMLAEFKYGLEPKETFAKYLGDQAKPRREYYYLKKNVFPFVYWNYMLRGQWFGPKGVIRPDYA</sequence>